<keyword evidence="1 2" id="KW-1015">Disulfide bond</keyword>
<dbReference type="InterPro" id="IPR001881">
    <property type="entry name" value="EGF-like_Ca-bd_dom"/>
</dbReference>
<feature type="domain" description="EGF-like" evidence="5">
    <location>
        <begin position="2463"/>
        <end position="2506"/>
    </location>
</feature>
<keyword evidence="4" id="KW-0812">Transmembrane</keyword>
<dbReference type="PANTHER" id="PTHR22963:SF39">
    <property type="entry name" value="DUMPY"/>
    <property type="match status" value="1"/>
</dbReference>
<feature type="domain" description="EGF-like" evidence="5">
    <location>
        <begin position="345"/>
        <end position="384"/>
    </location>
</feature>
<feature type="disulfide bond" evidence="2">
    <location>
        <begin position="87"/>
        <end position="97"/>
    </location>
</feature>
<dbReference type="PROSITE" id="PS51034">
    <property type="entry name" value="ZP_2"/>
    <property type="match status" value="1"/>
</dbReference>
<evidence type="ECO:0000256" key="1">
    <source>
        <dbReference type="ARBA" id="ARBA00023157"/>
    </source>
</evidence>
<dbReference type="InterPro" id="IPR000742">
    <property type="entry name" value="EGF"/>
</dbReference>
<feature type="region of interest" description="Disordered" evidence="3">
    <location>
        <begin position="3021"/>
        <end position="3045"/>
    </location>
</feature>
<dbReference type="PANTHER" id="PTHR22963">
    <property type="entry name" value="ENDOGLIN-RELATED"/>
    <property type="match status" value="1"/>
</dbReference>
<feature type="domain" description="EGF-like" evidence="5">
    <location>
        <begin position="84"/>
        <end position="121"/>
    </location>
</feature>
<feature type="domain" description="EGF-like" evidence="5">
    <location>
        <begin position="2078"/>
        <end position="2117"/>
    </location>
</feature>
<feature type="domain" description="EGF-like" evidence="5">
    <location>
        <begin position="132"/>
        <end position="171"/>
    </location>
</feature>
<dbReference type="InterPro" id="IPR001507">
    <property type="entry name" value="ZP_dom"/>
</dbReference>
<feature type="domain" description="EGF-like" evidence="5">
    <location>
        <begin position="1628"/>
        <end position="1667"/>
    </location>
</feature>
<comment type="caution">
    <text evidence="7">The sequence shown here is derived from an EMBL/GenBank/DDBJ whole genome shotgun (WGS) entry which is preliminary data.</text>
</comment>
<name>A0A6A4W820_AMPAM</name>
<dbReference type="SMART" id="SM00286">
    <property type="entry name" value="PTI"/>
    <property type="match status" value="11"/>
</dbReference>
<evidence type="ECO:0000313" key="7">
    <source>
        <dbReference type="EMBL" id="KAF0298051.1"/>
    </source>
</evidence>
<feature type="domain" description="EGF-like" evidence="5">
    <location>
        <begin position="856"/>
        <end position="895"/>
    </location>
</feature>
<dbReference type="SUPFAM" id="SSF90148">
    <property type="entry name" value="DPY module"/>
    <property type="match status" value="1"/>
</dbReference>
<accession>A0A6A4W820</accession>
<comment type="caution">
    <text evidence="2">Lacks conserved residue(s) required for the propagation of feature annotation.</text>
</comment>
<sequence length="3045" mass="327385">MRRNTLHRTLSGSYIIVRVPSAEAPQENDPCDPNPCGDDDDDATCRVVNGVALCIPAEPEQPRRECSTNAECARHLACIGFRCVDPCPGSCGTGARCDVINHVPRCHCPAGTTGNPVRYCAPVPASTPAPRPQDPCFPSPCAENARCRNHNGVAVCTCLPEYQGNPYVSCRPECLSDSDCANTLSCQRQKCRDPCPGTCGRSAICEVFGHRPRCRCPPGYQGDPYQPSGCRPVPATPPPVPEQPRDPCQPSPCGDNAVCKRRGTAAACVCLPEYQGDPYVGCRPECVLNSECAPQLACIGQKCRDPCNCGLNADCQVVNHIASCVCPQGHIGDPYRMCHLAPSAPPDPCNPSPCGRGAICRVSGTTAVCSCPPGLFGSPYVECKPECTADSDCSNTMACVNLHCVNPCIGRCGVAAVCDVYNHRAQCSCPPPLEGNPHVQCRERPQAPVVVPSVKPECEEDDDCSLTQSCISERCQNPCALYPSVCASNAICRVIRHRQVCSCPDSMTGNPNVLCYELGCRSNSDCPSTEACINRQCQDVCAFQSCGANARCRAFNHQARCECLPGTLGDPYTGCRQPECTSDQQCSFSHACRDERCVPVCTGRLRPSGRVSRHQPPRQLQLPARVHRRTDLPDEPRHECTTDAECPSRHACMGHRCVNPCQAIQPCGLNAECRVVDSLPARTMLCQCLPGFIGDPDVECRPPPTEAPGCTDNSECPPSEACRNRACVDPCRVANPCAANAICRVANHAATCECPDDYVGSPYTGCYQALPRPSRRCQAAADCNDINSCLDERCQNPCLVANSCPETATCRPYQHVPYCYCPKRHHRGPQLPEAEPECRRDTDCADTQACQQQRCVDPCRTSSPCGTNANCRTVSHRPYCTCPAGYLGDPFSRCYRPECTRDDDCPRDRACISENCRDPCQTTSCGRRAECRVTVHRAQCYCPPGTQGNPLLACVDVGCRVNDDCADHQRCETRSGACVAVCSTGTCASLATCTADDHQAQCTCPPGYNGNAFFQCIKDEPRVPAPVCVVDTDCAPGLACLAERCQDPCASISPCRGGQLCSVQNTAPFRTLVCRCPADMMLDSSGLCITPVVAEPECTVDSDCSQDEQCQRANCMPVCRPDPCGANAICEPKQHRAVCRCPPGYVQSQYNACQREPPTPQPPIARPECVSNSQCRFDQACISSRCQSPCDVRSPCAPNARCEVRNHGAICSCPPRHIGSPFIQCVPQPEQPPVAGCQSNDDCPAQLSCQNRQCRSPCNCGDNADCNVINHRAICSCRQGYDGNAQTGCYQVGCRDNSECPSDSACINRQCMQVCAVQNPCALNARCAGQNHQASCSCPEGFEGDAYQRCRPVGCRSDDECPASLACRSQRCVDPCLYQQCGSNAECRVQSHRAQCVCRPGTEGNPLFACRAPETPPSRTCSIDTDCASQLACMSGVCVNPCLEVRPCGQGATCKVLDTAPYRTMVCQCPPGYEGDAYAGCRLMIIATPGGCTSNSECAAREACINRQCRDPCDCGDNARCDVINHRAICTCKPGYEGNPQIACLPSGCRSDSECGDREMCYSGNCVNPCSVSNPCLRNAECYAQSHRAQCRCLPGYEGDGERRCSAVGCSSDAECPSNQACLSRQCVNPCLYRNPCASNAECFVSLHRPQCRCPAGYVGSPLVLCVPEPSPVCLVDSDCGPRLACISDQCVPPCSTIDPCADTARCSVVNTAPMRSMVCQCPEDMVPDSVGGCVPIQVAGTVGCASSSDCPSDQACVNGRCQDPCDCGPNADCRVVNHRAICECRAGYSGNPNIFCAEVGCSDDDSCRSDETCVNGECINPCVYRDPCALTARCYAENHAAACQCPEGMQGDPFTRCEPIGCRADSECAMTQRCQNRQCVDVCLYDDRCAPNAECLAVRHQAVCRCPPHLPLGDPQFDCQPRKTPVVAEPECRRDADCGPQLACVDERCQNLCAVLAPCDSSAECRVVDTLPRSVTCVCLPGFVMDLAGRCRPVALPTPPGCTTNSDCPSTEACFNRQCRSPCNCGTNAECTVTNHRAVCSCRQGYEGNANIACHAIGCRGNSECPSHQACVNSECVNPCLVRNDCGLNAECYVRDHNSFCRCQPGYEGDPQGRCLIAGCRDNDACPDHQACINRQCVNPCLFDRPCAPSAECEAIRHRAECRCPPGYVGSPLIACVPEPRPDCERDSDCASRLACMDGRCVNPCAADEPCGDDVECRVIDSVPVRSMTCVCPDGYVGGPDRTCQPLTAITIGCRSHDECGPTRACVNAICVLPCQCGANADCQLVGHKPVCSCRPGYEGNPNLACHEVGCRANSDCPSTHACINGQCEAVCDERHSPCGQNAICEPAEHVAQCTCKPGTQGDPRTLCSAVGCTDNSECPPEAACINSQCKDPCDEHDCVEPAVCKVFNNQPTCVCPPGFETQISDDDGDRKPEVKCVPIVVGCRLDSDCPSGTACIEGNCVDLCAELNPCAEHAQCTTVDTEPVRTMSCECLPGYRGNAKEECLPIPGCPTERGFVLGADDQCICPPTYGVSADGICAPCDETLGYRVDENGHCVCAVERGMVVDANGNCACPERYVLVNGVCTGVETPPPRRECETNDDCAEDKFCETRDNTCQDPCKYSECGRNAFCVARAHEPVCSCIPGYFGDAYQECRTARTDLPPRNLVVNCQHDGVQVDVNVGEFNGLMYVKGYSQNSECRKTLGTGDNTQNVDFKVLFNTCGLIHVDGEAAFVLVIQKHPKLVTAKALAYQVRCVYKTGEKSINIGFNVSMLTTAGTIANTGPPPTCTMSICTSDGEEINTAKIGDQLMLKVDVQPQDIYGGFARNCIATTVDDNEENEYLVTDENGCATDPSIFGEWDFDPRANQLKAIFNAFKFPSSNNIKFRCNIRVCFGLCPPVNCNGLDAFGRRRRRSPITSEQEAVVSDSDSLFSGKLREEILVQSPAILTLEQSEPTENRFVDPQEPEVAQAGLGPDEICVSKLGFIIALIITALLALVAVAIAISCWLMAYRRRRKVDGPLPHPAEFPNPLYTTPEPLAEPSPDYHR</sequence>
<keyword evidence="4" id="KW-1133">Transmembrane helix</keyword>
<evidence type="ECO:0000259" key="6">
    <source>
        <dbReference type="PROSITE" id="PS51034"/>
    </source>
</evidence>
<evidence type="ECO:0000256" key="4">
    <source>
        <dbReference type="SAM" id="Phobius"/>
    </source>
</evidence>
<dbReference type="EMBL" id="VIIS01001447">
    <property type="protein sequence ID" value="KAF0298051.1"/>
    <property type="molecule type" value="Genomic_DNA"/>
</dbReference>
<feature type="domain" description="EGF-like" evidence="5">
    <location>
        <begin position="2139"/>
        <end position="2178"/>
    </location>
</feature>
<dbReference type="SMART" id="SM00179">
    <property type="entry name" value="EGF_CA"/>
    <property type="match status" value="5"/>
</dbReference>
<feature type="domain" description="EGF-like" evidence="5">
    <location>
        <begin position="244"/>
        <end position="283"/>
    </location>
</feature>
<dbReference type="Proteomes" id="UP000440578">
    <property type="component" value="Unassembled WGS sequence"/>
</dbReference>
<evidence type="ECO:0000256" key="2">
    <source>
        <dbReference type="PROSITE-ProRule" id="PRU00076"/>
    </source>
</evidence>
<evidence type="ECO:0000313" key="8">
    <source>
        <dbReference type="Proteomes" id="UP000440578"/>
    </source>
</evidence>
<dbReference type="SMART" id="SM00274">
    <property type="entry name" value="FOLN"/>
    <property type="match status" value="8"/>
</dbReference>
<dbReference type="SMART" id="SM00241">
    <property type="entry name" value="ZP"/>
    <property type="match status" value="1"/>
</dbReference>
<keyword evidence="4" id="KW-0472">Membrane</keyword>
<feature type="domain" description="EGF-like" evidence="5">
    <location>
        <begin position="2203"/>
        <end position="2246"/>
    </location>
</feature>
<feature type="domain" description="EGF-like" evidence="5">
    <location>
        <begin position="1567"/>
        <end position="1606"/>
    </location>
</feature>
<dbReference type="InterPro" id="IPR048407">
    <property type="entry name" value="Dumpy_DPY"/>
</dbReference>
<dbReference type="GO" id="GO:0005509">
    <property type="term" value="F:calcium ion binding"/>
    <property type="evidence" value="ECO:0007669"/>
    <property type="project" value="InterPro"/>
</dbReference>
<feature type="domain" description="EGF-like" evidence="5">
    <location>
        <begin position="728"/>
        <end position="767"/>
    </location>
</feature>
<protein>
    <submittedName>
        <fullName evidence="7">Neurogenic locus notch 1</fullName>
    </submittedName>
</protein>
<proteinExistence type="predicted"/>
<keyword evidence="8" id="KW-1185">Reference proteome</keyword>
<dbReference type="OrthoDB" id="4405280at2759"/>
<evidence type="ECO:0000259" key="5">
    <source>
        <dbReference type="PROSITE" id="PS50026"/>
    </source>
</evidence>
<reference evidence="7 8" key="1">
    <citation type="submission" date="2019-07" db="EMBL/GenBank/DDBJ databases">
        <title>Draft genome assembly of a fouling barnacle, Amphibalanus amphitrite (Darwin, 1854): The first reference genome for Thecostraca.</title>
        <authorList>
            <person name="Kim W."/>
        </authorList>
    </citation>
    <scope>NUCLEOTIDE SEQUENCE [LARGE SCALE GENOMIC DNA]</scope>
    <source>
        <strain evidence="7">SNU_AA5</strain>
        <tissue evidence="7">Soma without cirri and trophi</tissue>
    </source>
</reference>
<feature type="transmembrane region" description="Helical" evidence="4">
    <location>
        <begin position="2981"/>
        <end position="3008"/>
    </location>
</feature>
<feature type="domain" description="EGF-like" evidence="5">
    <location>
        <begin position="1312"/>
        <end position="1351"/>
    </location>
</feature>
<feature type="domain" description="ZP" evidence="6">
    <location>
        <begin position="2669"/>
        <end position="2907"/>
    </location>
</feature>
<dbReference type="Pfam" id="PF21164">
    <property type="entry name" value="Dumpy_DPY"/>
    <property type="match status" value="5"/>
</dbReference>
<dbReference type="InterPro" id="IPR003645">
    <property type="entry name" value="Fol_N"/>
</dbReference>
<keyword evidence="2" id="KW-0245">EGF-like domain</keyword>
<dbReference type="PROSITE" id="PS50026">
    <property type="entry name" value="EGF_3"/>
    <property type="match status" value="14"/>
</dbReference>
<organism evidence="7 8">
    <name type="scientific">Amphibalanus amphitrite</name>
    <name type="common">Striped barnacle</name>
    <name type="synonym">Balanus amphitrite</name>
    <dbReference type="NCBI Taxonomy" id="1232801"/>
    <lineage>
        <taxon>Eukaryota</taxon>
        <taxon>Metazoa</taxon>
        <taxon>Ecdysozoa</taxon>
        <taxon>Arthropoda</taxon>
        <taxon>Crustacea</taxon>
        <taxon>Multicrustacea</taxon>
        <taxon>Cirripedia</taxon>
        <taxon>Thoracica</taxon>
        <taxon>Thoracicalcarea</taxon>
        <taxon>Balanomorpha</taxon>
        <taxon>Balanoidea</taxon>
        <taxon>Balanidae</taxon>
        <taxon>Amphibalaninae</taxon>
        <taxon>Amphibalanus</taxon>
    </lineage>
</organism>
<gene>
    <name evidence="7" type="primary">notch1</name>
    <name evidence="7" type="ORF">FJT64_004547</name>
</gene>
<dbReference type="PROSITE" id="PS01186">
    <property type="entry name" value="EGF_2"/>
    <property type="match status" value="12"/>
</dbReference>
<evidence type="ECO:0000256" key="3">
    <source>
        <dbReference type="SAM" id="MobiDB-lite"/>
    </source>
</evidence>
<feature type="domain" description="EGF-like" evidence="5">
    <location>
        <begin position="1439"/>
        <end position="1482"/>
    </location>
</feature>
<dbReference type="SMART" id="SM00181">
    <property type="entry name" value="EGF"/>
    <property type="match status" value="39"/>
</dbReference>